<dbReference type="GO" id="GO:0051015">
    <property type="term" value="F:actin filament binding"/>
    <property type="evidence" value="ECO:0007669"/>
    <property type="project" value="InterPro"/>
</dbReference>
<dbReference type="InterPro" id="IPR027643">
    <property type="entry name" value="Formin-like_plant"/>
</dbReference>
<dbReference type="Gene3D" id="1.20.58.2220">
    <property type="entry name" value="Formin, FH2 domain"/>
    <property type="match status" value="1"/>
</dbReference>
<comment type="similarity">
    <text evidence="1">Belongs to the formin-like family. Class-I subfamily.</text>
</comment>
<dbReference type="PROSITE" id="PS51444">
    <property type="entry name" value="FH2"/>
    <property type="match status" value="1"/>
</dbReference>
<evidence type="ECO:0000256" key="2">
    <source>
        <dbReference type="RuleBase" id="RU361260"/>
    </source>
</evidence>
<dbReference type="SMART" id="SM00498">
    <property type="entry name" value="FH2"/>
    <property type="match status" value="1"/>
</dbReference>
<evidence type="ECO:0000256" key="1">
    <source>
        <dbReference type="ARBA" id="ARBA00025793"/>
    </source>
</evidence>
<dbReference type="PANTHER" id="PTHR23213">
    <property type="entry name" value="FORMIN-RELATED"/>
    <property type="match status" value="1"/>
</dbReference>
<dbReference type="AlphaFoldDB" id="A0AAV5JP30"/>
<dbReference type="PANTHER" id="PTHR23213:SF273">
    <property type="entry name" value="FORMIN-LIKE PROTEIN"/>
    <property type="match status" value="1"/>
</dbReference>
<dbReference type="GO" id="GO:0045010">
    <property type="term" value="P:actin nucleation"/>
    <property type="evidence" value="ECO:0007669"/>
    <property type="project" value="InterPro"/>
</dbReference>
<keyword evidence="5" id="KW-0472">Membrane</keyword>
<feature type="region of interest" description="Disordered" evidence="4">
    <location>
        <begin position="690"/>
        <end position="712"/>
    </location>
</feature>
<evidence type="ECO:0000256" key="5">
    <source>
        <dbReference type="SAM" id="Phobius"/>
    </source>
</evidence>
<feature type="compositionally biased region" description="Pro residues" evidence="4">
    <location>
        <begin position="201"/>
        <end position="215"/>
    </location>
</feature>
<dbReference type="InterPro" id="IPR015425">
    <property type="entry name" value="FH2_Formin"/>
</dbReference>
<feature type="domain" description="FH2" evidence="6">
    <location>
        <begin position="262"/>
        <end position="705"/>
    </location>
</feature>
<evidence type="ECO:0000259" key="6">
    <source>
        <dbReference type="PROSITE" id="PS51444"/>
    </source>
</evidence>
<feature type="region of interest" description="Disordered" evidence="4">
    <location>
        <begin position="524"/>
        <end position="552"/>
    </location>
</feature>
<feature type="compositionally biased region" description="Basic and acidic residues" evidence="4">
    <location>
        <begin position="112"/>
        <end position="122"/>
    </location>
</feature>
<comment type="caution">
    <text evidence="7">The sequence shown here is derived from an EMBL/GenBank/DDBJ whole genome shotgun (WGS) entry which is preliminary data.</text>
</comment>
<evidence type="ECO:0000313" key="7">
    <source>
        <dbReference type="EMBL" id="GKV14218.1"/>
    </source>
</evidence>
<sequence length="739" mass="82400">MPPSSSSNGKVVKAVVATAAATLIIAGIFFFFFRKFRRCCKRDEHESSFRREAVVNQDHQDEFKKCGKRVKGWLYEENGRDVLYMRKLEDGQHKTTFPKVMFNPSFEEEEEEKRIDNTVERSRKSKPQAFQLPDVPCGKQEEKSVQPLDPTLLPQPLAVRSRKQMPEPTPYGKKTPVATPPPPPPPPPPPSSLTILANKSPPSPPLPPPPIPALPPILVKKNPSTPASPPKSGGSISLLRPPPLPRVTSNNRIRAGTSTEGRKETGFGRMKLKPLHWDKVMADADHSMVWDQIKDGSLRFDDELIETLFGYSTANRNSPQNNTISETSGSSNLAPTAQVFILDPRKSQNTAIVLKSLAISRKEIIDALREGQELSAETLEKLANIAPTKEEEAKILQFNGNPTKLADAESFLYHVLKAVPSAFMRTNAMLFKQNYESEILNLKESVQTLELACKELRNQGLFLKLLEAILKAGNRMNAGTARGNAKGFNLRALQKLSDVKSTDGKTTLLHFVVEQVVRSEGRRQAVAQNHSLGRSNSQNGNSNLSSSDSQTTEEKEKEYLMLGLPALGALSNEFSNVKTAATIEYESFINACYTLTTQVAEIRQLLTCRDNDEMTRFVREMKEFLEECSEELGVVRGEQIRVMQLVKRTTEYYQAGASKEKETHPLQLFVIVKDFLDMVDRVRADITRKLQRKSVTQGGGSSPPSSPSKLSPLRARNFRFHFMSDLSATASSSESDDDF</sequence>
<protein>
    <recommendedName>
        <fullName evidence="2">Formin-like protein</fullName>
    </recommendedName>
</protein>
<feature type="coiled-coil region" evidence="3">
    <location>
        <begin position="432"/>
        <end position="459"/>
    </location>
</feature>
<feature type="compositionally biased region" description="Polar residues" evidence="4">
    <location>
        <begin position="247"/>
        <end position="259"/>
    </location>
</feature>
<name>A0AAV5JP30_9ROSI</name>
<dbReference type="SUPFAM" id="SSF101447">
    <property type="entry name" value="Formin homology 2 domain (FH2 domain)"/>
    <property type="match status" value="1"/>
</dbReference>
<keyword evidence="5" id="KW-0812">Transmembrane</keyword>
<organism evidence="7 8">
    <name type="scientific">Rubroshorea leprosula</name>
    <dbReference type="NCBI Taxonomy" id="152421"/>
    <lineage>
        <taxon>Eukaryota</taxon>
        <taxon>Viridiplantae</taxon>
        <taxon>Streptophyta</taxon>
        <taxon>Embryophyta</taxon>
        <taxon>Tracheophyta</taxon>
        <taxon>Spermatophyta</taxon>
        <taxon>Magnoliopsida</taxon>
        <taxon>eudicotyledons</taxon>
        <taxon>Gunneridae</taxon>
        <taxon>Pentapetalae</taxon>
        <taxon>rosids</taxon>
        <taxon>malvids</taxon>
        <taxon>Malvales</taxon>
        <taxon>Dipterocarpaceae</taxon>
        <taxon>Rubroshorea</taxon>
    </lineage>
</organism>
<reference evidence="7 8" key="1">
    <citation type="journal article" date="2021" name="Commun. Biol.">
        <title>The genome of Shorea leprosula (Dipterocarpaceae) highlights the ecological relevance of drought in aseasonal tropical rainforests.</title>
        <authorList>
            <person name="Ng K.K.S."/>
            <person name="Kobayashi M.J."/>
            <person name="Fawcett J.A."/>
            <person name="Hatakeyama M."/>
            <person name="Paape T."/>
            <person name="Ng C.H."/>
            <person name="Ang C.C."/>
            <person name="Tnah L.H."/>
            <person name="Lee C.T."/>
            <person name="Nishiyama T."/>
            <person name="Sese J."/>
            <person name="O'Brien M.J."/>
            <person name="Copetti D."/>
            <person name="Mohd Noor M.I."/>
            <person name="Ong R.C."/>
            <person name="Putra M."/>
            <person name="Sireger I.Z."/>
            <person name="Indrioko S."/>
            <person name="Kosugi Y."/>
            <person name="Izuno A."/>
            <person name="Isagi Y."/>
            <person name="Lee S.L."/>
            <person name="Shimizu K.K."/>
        </authorList>
    </citation>
    <scope>NUCLEOTIDE SEQUENCE [LARGE SCALE GENOMIC DNA]</scope>
    <source>
        <strain evidence="7">214</strain>
    </source>
</reference>
<keyword evidence="5" id="KW-1133">Transmembrane helix</keyword>
<feature type="compositionally biased region" description="Pro residues" evidence="4">
    <location>
        <begin position="178"/>
        <end position="191"/>
    </location>
</feature>
<evidence type="ECO:0000313" key="8">
    <source>
        <dbReference type="Proteomes" id="UP001054252"/>
    </source>
</evidence>
<feature type="transmembrane region" description="Helical" evidence="5">
    <location>
        <begin position="12"/>
        <end position="33"/>
    </location>
</feature>
<accession>A0AAV5JP30</accession>
<dbReference type="EMBL" id="BPVZ01000040">
    <property type="protein sequence ID" value="GKV14218.1"/>
    <property type="molecule type" value="Genomic_DNA"/>
</dbReference>
<feature type="compositionally biased region" description="Low complexity" evidence="4">
    <location>
        <begin position="146"/>
        <end position="157"/>
    </location>
</feature>
<feature type="compositionally biased region" description="Low complexity" evidence="4">
    <location>
        <begin position="531"/>
        <end position="550"/>
    </location>
</feature>
<gene>
    <name evidence="7" type="ORF">SLEP1_g25121</name>
</gene>
<proteinExistence type="inferred from homology"/>
<dbReference type="InterPro" id="IPR042201">
    <property type="entry name" value="FH2_Formin_sf"/>
</dbReference>
<feature type="region of interest" description="Disordered" evidence="4">
    <location>
        <begin position="100"/>
        <end position="264"/>
    </location>
</feature>
<evidence type="ECO:0000256" key="3">
    <source>
        <dbReference type="SAM" id="Coils"/>
    </source>
</evidence>
<dbReference type="Proteomes" id="UP001054252">
    <property type="component" value="Unassembled WGS sequence"/>
</dbReference>
<keyword evidence="3" id="KW-0175">Coiled coil</keyword>
<evidence type="ECO:0000256" key="4">
    <source>
        <dbReference type="SAM" id="MobiDB-lite"/>
    </source>
</evidence>
<dbReference type="Pfam" id="PF02181">
    <property type="entry name" value="FH2"/>
    <property type="match status" value="1"/>
</dbReference>
<keyword evidence="8" id="KW-1185">Reference proteome</keyword>